<evidence type="ECO:0000256" key="2">
    <source>
        <dbReference type="ARBA" id="ARBA00022448"/>
    </source>
</evidence>
<feature type="transmembrane region" description="Helical" evidence="7">
    <location>
        <begin position="123"/>
        <end position="141"/>
    </location>
</feature>
<feature type="domain" description="Major facilitator superfamily (MFS) profile" evidence="8">
    <location>
        <begin position="2"/>
        <end position="445"/>
    </location>
</feature>
<keyword evidence="10" id="KW-1185">Reference proteome</keyword>
<keyword evidence="4 7" id="KW-0812">Transmembrane</keyword>
<dbReference type="KEGG" id="bpsi:IX83_00320"/>
<evidence type="ECO:0000259" key="8">
    <source>
        <dbReference type="PROSITE" id="PS50850"/>
    </source>
</evidence>
<dbReference type="Gene3D" id="1.20.1720.10">
    <property type="entry name" value="Multidrug resistance protein D"/>
    <property type="match status" value="1"/>
</dbReference>
<keyword evidence="2" id="KW-0813">Transport</keyword>
<feature type="transmembrane region" description="Helical" evidence="7">
    <location>
        <begin position="317"/>
        <end position="336"/>
    </location>
</feature>
<dbReference type="HOGENOM" id="CLU_000960_28_0_4"/>
<feature type="transmembrane region" description="Helical" evidence="7">
    <location>
        <begin position="286"/>
        <end position="305"/>
    </location>
</feature>
<evidence type="ECO:0000256" key="1">
    <source>
        <dbReference type="ARBA" id="ARBA00004651"/>
    </source>
</evidence>
<evidence type="ECO:0000256" key="7">
    <source>
        <dbReference type="SAM" id="Phobius"/>
    </source>
</evidence>
<gene>
    <name evidence="9" type="ORF">IX83_00320</name>
</gene>
<dbReference type="PANTHER" id="PTHR42718">
    <property type="entry name" value="MAJOR FACILITATOR SUPERFAMILY MULTIDRUG TRANSPORTER MFSC"/>
    <property type="match status" value="1"/>
</dbReference>
<reference evidence="9 10" key="1">
    <citation type="journal article" date="2014" name="BMC Genomics">
        <title>A genomic perspective on a new bacterial genus and species from the Alcaligenaceae family, Basilea psittacipulmonis.</title>
        <authorList>
            <person name="Whiteson K.L."/>
            <person name="Hernandez D."/>
            <person name="Lazarevic V."/>
            <person name="Gaia N."/>
            <person name="Farinelli L."/>
            <person name="Francois P."/>
            <person name="Pilo P."/>
            <person name="Frey J."/>
            <person name="Schrenzel J."/>
        </authorList>
    </citation>
    <scope>NUCLEOTIDE SEQUENCE [LARGE SCALE GENOMIC DNA]</scope>
    <source>
        <strain evidence="9 10">DSM 24701</strain>
    </source>
</reference>
<evidence type="ECO:0000256" key="6">
    <source>
        <dbReference type="ARBA" id="ARBA00023136"/>
    </source>
</evidence>
<dbReference type="AlphaFoldDB" id="A0A077DEX4"/>
<dbReference type="Gene3D" id="1.20.1250.20">
    <property type="entry name" value="MFS general substrate transporter like domains"/>
    <property type="match status" value="1"/>
</dbReference>
<dbReference type="eggNOG" id="COG2814">
    <property type="taxonomic scope" value="Bacteria"/>
</dbReference>
<dbReference type="NCBIfam" id="TIGR00711">
    <property type="entry name" value="efflux_EmrB"/>
    <property type="match status" value="1"/>
</dbReference>
<feature type="transmembrane region" description="Helical" evidence="7">
    <location>
        <begin position="420"/>
        <end position="438"/>
    </location>
</feature>
<evidence type="ECO:0000256" key="3">
    <source>
        <dbReference type="ARBA" id="ARBA00022475"/>
    </source>
</evidence>
<feature type="transmembrane region" description="Helical" evidence="7">
    <location>
        <begin position="215"/>
        <end position="233"/>
    </location>
</feature>
<proteinExistence type="predicted"/>
<dbReference type="Pfam" id="PF07690">
    <property type="entry name" value="MFS_1"/>
    <property type="match status" value="1"/>
</dbReference>
<dbReference type="InterPro" id="IPR011701">
    <property type="entry name" value="MFS"/>
</dbReference>
<keyword evidence="3" id="KW-1003">Cell membrane</keyword>
<accession>A0A077DEX4</accession>
<sequence length="451" mass="49533">MIPWIITCALFMQLFDAAVIAMALPSMAESFQTTTVRMNVAISSYLLACAVFVPISGWLADRFGAKTIFLFAISGFTVTSLACALATHIDTLILFRFLQGICGAMLVPVGRIILLKSIDAKELLKATSFLSIPAMLGPMLGPPLGGLIISIASWHWIFLMNIPIGIIGFILSYRYVQNYRSDQKMQLDKVGFLLTTITMACFVLGLESLGQHERWSWYLIIIGLATGLCYFFYAQKHPHSILDLALLKIPTFSLTTYGASFCRFSVSALPFLLALQLQVFFGYSPFKAGIVTLIGGLGALLIKFIINPLMNAFNFRLILSLSAVVLGISLASMSLLDQHSNFYLITAIVFMIGTFRSLELTGVNALCYADIPKHQMSQASSFAATTQQISFSLGIGIATVSLDLSTYFNQHPEATLVDVNYTYLVIALFALLSAIFYLKLPKNSGNNLLER</sequence>
<evidence type="ECO:0000256" key="5">
    <source>
        <dbReference type="ARBA" id="ARBA00022989"/>
    </source>
</evidence>
<dbReference type="PANTHER" id="PTHR42718:SF46">
    <property type="entry name" value="BLR6921 PROTEIN"/>
    <property type="match status" value="1"/>
</dbReference>
<feature type="transmembrane region" description="Helical" evidence="7">
    <location>
        <begin position="67"/>
        <end position="87"/>
    </location>
</feature>
<feature type="transmembrane region" description="Helical" evidence="7">
    <location>
        <begin position="389"/>
        <end position="408"/>
    </location>
</feature>
<evidence type="ECO:0000313" key="10">
    <source>
        <dbReference type="Proteomes" id="UP000028945"/>
    </source>
</evidence>
<dbReference type="STRING" id="1072685.IX83_00320"/>
<feature type="transmembrane region" description="Helical" evidence="7">
    <location>
        <begin position="190"/>
        <end position="209"/>
    </location>
</feature>
<protein>
    <recommendedName>
        <fullName evidence="8">Major facilitator superfamily (MFS) profile domain-containing protein</fullName>
    </recommendedName>
</protein>
<dbReference type="InterPro" id="IPR020846">
    <property type="entry name" value="MFS_dom"/>
</dbReference>
<dbReference type="InterPro" id="IPR036259">
    <property type="entry name" value="MFS_trans_sf"/>
</dbReference>
<feature type="transmembrane region" description="Helical" evidence="7">
    <location>
        <begin position="40"/>
        <end position="60"/>
    </location>
</feature>
<feature type="transmembrane region" description="Helical" evidence="7">
    <location>
        <begin position="342"/>
        <end position="368"/>
    </location>
</feature>
<organism evidence="9 10">
    <name type="scientific">Basilea psittacipulmonis DSM 24701</name>
    <dbReference type="NCBI Taxonomy" id="1072685"/>
    <lineage>
        <taxon>Bacteria</taxon>
        <taxon>Pseudomonadati</taxon>
        <taxon>Pseudomonadota</taxon>
        <taxon>Betaproteobacteria</taxon>
        <taxon>Burkholderiales</taxon>
        <taxon>Alcaligenaceae</taxon>
        <taxon>Basilea</taxon>
    </lineage>
</organism>
<feature type="transmembrane region" description="Helical" evidence="7">
    <location>
        <begin position="147"/>
        <end position="170"/>
    </location>
</feature>
<dbReference type="InterPro" id="IPR004638">
    <property type="entry name" value="EmrB-like"/>
</dbReference>
<dbReference type="SUPFAM" id="SSF103473">
    <property type="entry name" value="MFS general substrate transporter"/>
    <property type="match status" value="1"/>
</dbReference>
<dbReference type="EMBL" id="CP009238">
    <property type="protein sequence ID" value="AIL31972.1"/>
    <property type="molecule type" value="Genomic_DNA"/>
</dbReference>
<dbReference type="GO" id="GO:0022857">
    <property type="term" value="F:transmembrane transporter activity"/>
    <property type="evidence" value="ECO:0007669"/>
    <property type="project" value="InterPro"/>
</dbReference>
<evidence type="ECO:0000313" key="9">
    <source>
        <dbReference type="EMBL" id="AIL31972.1"/>
    </source>
</evidence>
<feature type="transmembrane region" description="Helical" evidence="7">
    <location>
        <begin position="93"/>
        <end position="114"/>
    </location>
</feature>
<comment type="subcellular location">
    <subcellularLocation>
        <location evidence="1">Cell membrane</location>
        <topology evidence="1">Multi-pass membrane protein</topology>
    </subcellularLocation>
</comment>
<dbReference type="PRINTS" id="PR01036">
    <property type="entry name" value="TCRTETB"/>
</dbReference>
<dbReference type="Proteomes" id="UP000028945">
    <property type="component" value="Chromosome"/>
</dbReference>
<keyword evidence="5 7" id="KW-1133">Transmembrane helix</keyword>
<dbReference type="GO" id="GO:0005886">
    <property type="term" value="C:plasma membrane"/>
    <property type="evidence" value="ECO:0007669"/>
    <property type="project" value="UniProtKB-SubCell"/>
</dbReference>
<dbReference type="PROSITE" id="PS50850">
    <property type="entry name" value="MFS"/>
    <property type="match status" value="1"/>
</dbReference>
<keyword evidence="6 7" id="KW-0472">Membrane</keyword>
<evidence type="ECO:0000256" key="4">
    <source>
        <dbReference type="ARBA" id="ARBA00022692"/>
    </source>
</evidence>
<name>A0A077DEX4_9BURK</name>